<accession>A0ABY4T6W0</accession>
<dbReference type="InterPro" id="IPR029058">
    <property type="entry name" value="AB_hydrolase_fold"/>
</dbReference>
<dbReference type="PANTHER" id="PTHR10655">
    <property type="entry name" value="LYSOPHOSPHOLIPASE-RELATED"/>
    <property type="match status" value="1"/>
</dbReference>
<evidence type="ECO:0000313" key="4">
    <source>
        <dbReference type="EMBL" id="URL58629.1"/>
    </source>
</evidence>
<keyword evidence="5" id="KW-1185">Reference proteome</keyword>
<dbReference type="RefSeq" id="WP_250339323.1">
    <property type="nucleotide sequence ID" value="NZ_CP063231.1"/>
</dbReference>
<evidence type="ECO:0000259" key="3">
    <source>
        <dbReference type="Pfam" id="PF02230"/>
    </source>
</evidence>
<sequence length="222" mass="24469">MPLPTVEHETHADPTWSVIWLHGLGASGDDFVPIVPELVDPSWPGIRFVFPHAPVRPVTVNNGMPMRAWYDIKSLGIADRQDAEGIHASVADVEALIAREVERGIPASHIVLAGFSQGGAMTLAAGLRHRETLGGLLVLSAYLPLHETIEAERHGANHATPIFWGHGSVDPIVPMALGERSRQLLEALGHRIEWHSYPMGHQVNMTEIQDIRHWLTERFATV</sequence>
<dbReference type="SUPFAM" id="SSF53474">
    <property type="entry name" value="alpha/beta-Hydrolases"/>
    <property type="match status" value="1"/>
</dbReference>
<feature type="domain" description="Phospholipase/carboxylesterase/thioesterase" evidence="3">
    <location>
        <begin position="15"/>
        <end position="215"/>
    </location>
</feature>
<dbReference type="Gene3D" id="3.40.50.1820">
    <property type="entry name" value="alpha/beta hydrolase"/>
    <property type="match status" value="1"/>
</dbReference>
<dbReference type="Proteomes" id="UP001056681">
    <property type="component" value="Chromosome"/>
</dbReference>
<dbReference type="InterPro" id="IPR003140">
    <property type="entry name" value="PLipase/COase/thioEstase"/>
</dbReference>
<evidence type="ECO:0000256" key="2">
    <source>
        <dbReference type="ARBA" id="ARBA00022801"/>
    </source>
</evidence>
<keyword evidence="2" id="KW-0378">Hydrolase</keyword>
<gene>
    <name evidence="4" type="ORF">IM816_00345</name>
</gene>
<organism evidence="4 5">
    <name type="scientific">Luteibacter flocculans</name>
    <dbReference type="NCBI Taxonomy" id="2780091"/>
    <lineage>
        <taxon>Bacteria</taxon>
        <taxon>Pseudomonadati</taxon>
        <taxon>Pseudomonadota</taxon>
        <taxon>Gammaproteobacteria</taxon>
        <taxon>Lysobacterales</taxon>
        <taxon>Rhodanobacteraceae</taxon>
        <taxon>Luteibacter</taxon>
    </lineage>
</organism>
<name>A0ABY4T6W0_9GAMM</name>
<evidence type="ECO:0000313" key="5">
    <source>
        <dbReference type="Proteomes" id="UP001056681"/>
    </source>
</evidence>
<reference evidence="4" key="1">
    <citation type="submission" date="2020-10" db="EMBL/GenBank/DDBJ databases">
        <title>Whole-genome sequence of Luteibacter sp. EIF3.</title>
        <authorList>
            <person name="Friedrich I."/>
            <person name="Hertel R."/>
            <person name="Daniel R."/>
        </authorList>
    </citation>
    <scope>NUCLEOTIDE SEQUENCE</scope>
    <source>
        <strain evidence="4">EIF3</strain>
    </source>
</reference>
<dbReference type="PANTHER" id="PTHR10655:SF17">
    <property type="entry name" value="LYSOPHOSPHOLIPASE-LIKE PROTEIN 1"/>
    <property type="match status" value="1"/>
</dbReference>
<protein>
    <submittedName>
        <fullName evidence="4">Carboxylesterase</fullName>
    </submittedName>
</protein>
<comment type="similarity">
    <text evidence="1">Belongs to the AB hydrolase superfamily. AB hydrolase 2 family.</text>
</comment>
<proteinExistence type="inferred from homology"/>
<dbReference type="EMBL" id="CP063231">
    <property type="protein sequence ID" value="URL58629.1"/>
    <property type="molecule type" value="Genomic_DNA"/>
</dbReference>
<dbReference type="InterPro" id="IPR050565">
    <property type="entry name" value="LYPA1-2/EST-like"/>
</dbReference>
<dbReference type="Pfam" id="PF02230">
    <property type="entry name" value="Abhydrolase_2"/>
    <property type="match status" value="1"/>
</dbReference>
<evidence type="ECO:0000256" key="1">
    <source>
        <dbReference type="ARBA" id="ARBA00006499"/>
    </source>
</evidence>